<protein>
    <submittedName>
        <fullName evidence="1">Uncharacterized protein</fullName>
    </submittedName>
</protein>
<dbReference type="AlphaFoldDB" id="A0A024JS71"/>
<proteinExistence type="predicted"/>
<accession>A0A024JS71</accession>
<reference evidence="1" key="2">
    <citation type="submission" date="2014-04" db="EMBL/GenBank/DDBJ databases">
        <authorList>
            <person name="Xu Y.W."/>
            <person name="Yang Q."/>
        </authorList>
    </citation>
    <scope>NUCLEOTIDE SEQUENCE</scope>
    <source>
        <strain evidence="1">DSM 44626</strain>
    </source>
</reference>
<dbReference type="RefSeq" id="WP_139830360.1">
    <property type="nucleotide sequence ID" value="NZ_HG964446.1"/>
</dbReference>
<dbReference type="eggNOG" id="ENOG5031XJD">
    <property type="taxonomic scope" value="Bacteria"/>
</dbReference>
<organism evidence="1">
    <name type="scientific">Mycobacterium triplex</name>
    <dbReference type="NCBI Taxonomy" id="47839"/>
    <lineage>
        <taxon>Bacteria</taxon>
        <taxon>Bacillati</taxon>
        <taxon>Actinomycetota</taxon>
        <taxon>Actinomycetes</taxon>
        <taxon>Mycobacteriales</taxon>
        <taxon>Mycobacteriaceae</taxon>
        <taxon>Mycobacterium</taxon>
        <taxon>Mycobacterium simiae complex</taxon>
    </lineage>
</organism>
<dbReference type="HOGENOM" id="CLU_2106286_0_0_11"/>
<dbReference type="EMBL" id="HG964446">
    <property type="protein sequence ID" value="CDO86192.1"/>
    <property type="molecule type" value="Genomic_DNA"/>
</dbReference>
<sequence length="115" mass="11970" precursor="true">MGTPLPRVHYQGRGFARRVWLLAAVGVATAAVVMAATGTRRSVRLTSADSVPVTGAVSVTPAPGWSGAGPIPVIGTFNELLNTSTRQTAFVNFRQNDNATLQVDNDGGAMISSML</sequence>
<dbReference type="Proteomes" id="UP000028880">
    <property type="component" value="Unassembled WGS sequence"/>
</dbReference>
<gene>
    <name evidence="1" type="ORF">BN973_00533</name>
</gene>
<evidence type="ECO:0000313" key="1">
    <source>
        <dbReference type="EMBL" id="CDO86192.1"/>
    </source>
</evidence>
<reference evidence="1" key="1">
    <citation type="journal article" date="2014" name="Genome Announc.">
        <title>Draft Genome Sequence of Mycobacterium triplex DSM 44626.</title>
        <authorList>
            <person name="Sassi M."/>
            <person name="Croce O."/>
            <person name="Robert C."/>
            <person name="Raoult D."/>
            <person name="Drancourt M."/>
        </authorList>
    </citation>
    <scope>NUCLEOTIDE SEQUENCE [LARGE SCALE GENOMIC DNA]</scope>
    <source>
        <strain evidence="1">DSM 44626</strain>
    </source>
</reference>
<name>A0A024JS71_9MYCO</name>
<dbReference type="OrthoDB" id="4731821at2"/>